<gene>
    <name evidence="2" type="ORF">F0L68_05055</name>
</gene>
<evidence type="ECO:0000313" key="2">
    <source>
        <dbReference type="EMBL" id="KAA2265219.1"/>
    </source>
</evidence>
<dbReference type="OrthoDB" id="3692636at2"/>
<organism evidence="2 3">
    <name type="scientific">Solihabitans fulvus</name>
    <dbReference type="NCBI Taxonomy" id="1892852"/>
    <lineage>
        <taxon>Bacteria</taxon>
        <taxon>Bacillati</taxon>
        <taxon>Actinomycetota</taxon>
        <taxon>Actinomycetes</taxon>
        <taxon>Pseudonocardiales</taxon>
        <taxon>Pseudonocardiaceae</taxon>
        <taxon>Solihabitans</taxon>
    </lineage>
</organism>
<feature type="region of interest" description="Disordered" evidence="1">
    <location>
        <begin position="235"/>
        <end position="387"/>
    </location>
</feature>
<feature type="compositionally biased region" description="Polar residues" evidence="1">
    <location>
        <begin position="527"/>
        <end position="546"/>
    </location>
</feature>
<keyword evidence="3" id="KW-1185">Reference proteome</keyword>
<feature type="compositionally biased region" description="Polar residues" evidence="1">
    <location>
        <begin position="235"/>
        <end position="246"/>
    </location>
</feature>
<feature type="compositionally biased region" description="Basic and acidic residues" evidence="1">
    <location>
        <begin position="595"/>
        <end position="626"/>
    </location>
</feature>
<accession>A0A5B2XQU7</accession>
<feature type="compositionally biased region" description="Gly residues" evidence="1">
    <location>
        <begin position="576"/>
        <end position="594"/>
    </location>
</feature>
<feature type="compositionally biased region" description="Low complexity" evidence="1">
    <location>
        <begin position="266"/>
        <end position="303"/>
    </location>
</feature>
<feature type="compositionally biased region" description="Basic and acidic residues" evidence="1">
    <location>
        <begin position="362"/>
        <end position="376"/>
    </location>
</feature>
<protein>
    <submittedName>
        <fullName evidence="2">Uncharacterized protein</fullName>
    </submittedName>
</protein>
<feature type="compositionally biased region" description="Basic and acidic residues" evidence="1">
    <location>
        <begin position="331"/>
        <end position="354"/>
    </location>
</feature>
<dbReference type="RefSeq" id="WP_149848250.1">
    <property type="nucleotide sequence ID" value="NZ_VUOB01000008.1"/>
</dbReference>
<dbReference type="EMBL" id="VUOB01000008">
    <property type="protein sequence ID" value="KAA2265219.1"/>
    <property type="molecule type" value="Genomic_DNA"/>
</dbReference>
<feature type="region of interest" description="Disordered" evidence="1">
    <location>
        <begin position="499"/>
        <end position="626"/>
    </location>
</feature>
<evidence type="ECO:0000256" key="1">
    <source>
        <dbReference type="SAM" id="MobiDB-lite"/>
    </source>
</evidence>
<evidence type="ECO:0000313" key="3">
    <source>
        <dbReference type="Proteomes" id="UP000323454"/>
    </source>
</evidence>
<feature type="compositionally biased region" description="Polar residues" evidence="1">
    <location>
        <begin position="310"/>
        <end position="328"/>
    </location>
</feature>
<dbReference type="Proteomes" id="UP000323454">
    <property type="component" value="Unassembled WGS sequence"/>
</dbReference>
<name>A0A5B2XQU7_9PSEU</name>
<dbReference type="AlphaFoldDB" id="A0A5B2XQU7"/>
<feature type="compositionally biased region" description="Gly residues" evidence="1">
    <location>
        <begin position="499"/>
        <end position="514"/>
    </location>
</feature>
<reference evidence="2 3" key="2">
    <citation type="submission" date="2019-09" db="EMBL/GenBank/DDBJ databases">
        <authorList>
            <person name="Jin C."/>
        </authorList>
    </citation>
    <scope>NUCLEOTIDE SEQUENCE [LARGE SCALE GENOMIC DNA]</scope>
    <source>
        <strain evidence="2 3">AN110305</strain>
    </source>
</reference>
<sequence length="626" mass="63841">MGSDNTDAVDAMVSAVNGQSGAGRAWESIGAPLDDGVMTILPKYDRAYDLHLSPASWDKRKEVGSDDVGDVRWGNIAKGAARLKGLHDATKDLSGLITTKMAEIDGQWHGDSYEKFKEYIKNVTDTLDRYSAAARLAYASLMAGVDTYGSLQPLYASYTAASKSHFQAVSAYPDDPTGDDYDAYYYDVREAVHAWYVDTDTLKDDIKQTYDAILKDLRALADAKVFEHMVVTGLSTTDQPANTPNKDNNTGTPSGGGTPSSGGGTPTNTTASNATTTDTPATTTTPKTTDQTTNSSTTSQGTNDLASMLKQATQSSSGTPSKTATSGMASPHEDVTIKDGDEKIKVGSPDEKGRYKVTLGKPPKDYTLDFKPKSKDGTAGGPDAKRGYLDPVTGKFVEDPEGMDADGVIHAGADGKIVLHDGDKSYTFSKDAGAANGVQLTTESPGKEPHTYSVEFSGTGTASGLGDATKFGGLSDLASLSSTGLGDLTGGASVGTGSSGHHLGGGGGGGGAGIGASTASAFGSGQDGQHSGTSDQQHVGSGQASGQIAARLGGGFGPQGSGAAAGQPAAGMAQSGMGGGGMGRGAGGGHGGGGDTERGPSKYRVPDKSLFESDDRVLPNRAIGED</sequence>
<feature type="compositionally biased region" description="Low complexity" evidence="1">
    <location>
        <begin position="561"/>
        <end position="575"/>
    </location>
</feature>
<proteinExistence type="predicted"/>
<comment type="caution">
    <text evidence="2">The sequence shown here is derived from an EMBL/GenBank/DDBJ whole genome shotgun (WGS) entry which is preliminary data.</text>
</comment>
<feature type="compositionally biased region" description="Gly residues" evidence="1">
    <location>
        <begin position="253"/>
        <end position="265"/>
    </location>
</feature>
<reference evidence="2 3" key="1">
    <citation type="submission" date="2019-09" db="EMBL/GenBank/DDBJ databases">
        <title>Goodfellowia gen. nov., a new genus of the Pseudonocardineae related to Actinoalloteichus, containing Goodfellowia coeruleoviolacea gen. nov., comb. nov. gen. nov., comb. nov.</title>
        <authorList>
            <person name="Labeda D."/>
        </authorList>
    </citation>
    <scope>NUCLEOTIDE SEQUENCE [LARGE SCALE GENOMIC DNA]</scope>
    <source>
        <strain evidence="2 3">AN110305</strain>
    </source>
</reference>
<feature type="compositionally biased region" description="Low complexity" evidence="1">
    <location>
        <begin position="515"/>
        <end position="524"/>
    </location>
</feature>